<dbReference type="OrthoDB" id="9801814at2"/>
<proteinExistence type="predicted"/>
<sequence>MKHLITFLFLLSFINIFSQNNEQDLLIKNKITKKIIEGFQYKNGSLVKQSYHTIKYDEHGNNILFKTFNTDGSLKSESKNRFSEDGLTKTERKTDKSGNLKYTFVTIKDPEARYIRRMQINKLGDTLHESIWIRDIKLNDSILYRVKDGEKFKAIKWFYNGDGNLNYRKKYDQDGNLLITESFKHFKIGNCLTSKNEQGKIISYTCKKDNKEIDKIYETRTSYLYGITIFSEKNGKRIETKLENGLVERIEYLSKKGKTIALFKFTYFKQ</sequence>
<dbReference type="EMBL" id="CP061813">
    <property type="protein sequence ID" value="QOD61270.1"/>
    <property type="molecule type" value="Genomic_DNA"/>
</dbReference>
<evidence type="ECO:0000313" key="1">
    <source>
        <dbReference type="EMBL" id="QOD61270.1"/>
    </source>
</evidence>
<organism evidence="1 2">
    <name type="scientific">Polaribacter haliotis</name>
    <dbReference type="NCBI Taxonomy" id="1888915"/>
    <lineage>
        <taxon>Bacteria</taxon>
        <taxon>Pseudomonadati</taxon>
        <taxon>Bacteroidota</taxon>
        <taxon>Flavobacteriia</taxon>
        <taxon>Flavobacteriales</taxon>
        <taxon>Flavobacteriaceae</taxon>
    </lineage>
</organism>
<protein>
    <submittedName>
        <fullName evidence="1">Uncharacterized protein</fullName>
    </submittedName>
</protein>
<dbReference type="Proteomes" id="UP000516764">
    <property type="component" value="Chromosome"/>
</dbReference>
<dbReference type="AlphaFoldDB" id="A0A7L8AH21"/>
<reference evidence="1 2" key="1">
    <citation type="journal article" date="2016" name="Int. J. Syst. Evol. Microbiol.">
        <title>Polaribacter haliotis sp. nov., isolated from the gut of abalone Haliotis discus hannai.</title>
        <authorList>
            <person name="Kim Y.O."/>
            <person name="Park I.S."/>
            <person name="Park S."/>
            <person name="Nam B.H."/>
            <person name="Park J.M."/>
            <person name="Kim D.G."/>
            <person name="Yoon J.H."/>
        </authorList>
    </citation>
    <scope>NUCLEOTIDE SEQUENCE [LARGE SCALE GENOMIC DNA]</scope>
    <source>
        <strain evidence="1 2">KCTC 52418</strain>
    </source>
</reference>
<dbReference type="KEGG" id="phal:H9I45_02140"/>
<gene>
    <name evidence="1" type="ORF">H9I45_02140</name>
</gene>
<dbReference type="RefSeq" id="WP_088353581.1">
    <property type="nucleotide sequence ID" value="NZ_CP061813.1"/>
</dbReference>
<evidence type="ECO:0000313" key="2">
    <source>
        <dbReference type="Proteomes" id="UP000516764"/>
    </source>
</evidence>
<accession>A0A7L8AH21</accession>
<name>A0A7L8AH21_9FLAO</name>
<keyword evidence="2" id="KW-1185">Reference proteome</keyword>